<comment type="caution">
    <text evidence="1">The sequence shown here is derived from an EMBL/GenBank/DDBJ whole genome shotgun (WGS) entry which is preliminary data.</text>
</comment>
<gene>
    <name evidence="1" type="ORF">A2954_03910</name>
</gene>
<accession>A0A1F7IEQ1</accession>
<sequence length="178" mass="19170">MFQSTKEIFTGFVKKYPGISSVGAAILSETFIAGSVNTAITIFLSETMKESKELTALGLLAVASYNIVNTILDYPVLKEYGSKGSGSAKATLIYWLMKGVLPNKHNFNVAVAEFGTIALNLLGVSPDLSAMGATIASLISGDPSYFIMQRTSSSIFNSITQLPIVIVYNRKLKNKKDI</sequence>
<protein>
    <submittedName>
        <fullName evidence="1">Uncharacterized protein</fullName>
    </submittedName>
</protein>
<evidence type="ECO:0000313" key="2">
    <source>
        <dbReference type="Proteomes" id="UP000177698"/>
    </source>
</evidence>
<name>A0A1F7IEQ1_9BACT</name>
<dbReference type="EMBL" id="MGAG01000009">
    <property type="protein sequence ID" value="OGK41830.1"/>
    <property type="molecule type" value="Genomic_DNA"/>
</dbReference>
<dbReference type="AlphaFoldDB" id="A0A1F7IEQ1"/>
<evidence type="ECO:0000313" key="1">
    <source>
        <dbReference type="EMBL" id="OGK41830.1"/>
    </source>
</evidence>
<reference evidence="1 2" key="1">
    <citation type="journal article" date="2016" name="Nat. Commun.">
        <title>Thousands of microbial genomes shed light on interconnected biogeochemical processes in an aquifer system.</title>
        <authorList>
            <person name="Anantharaman K."/>
            <person name="Brown C.T."/>
            <person name="Hug L.A."/>
            <person name="Sharon I."/>
            <person name="Castelle C.J."/>
            <person name="Probst A.J."/>
            <person name="Thomas B.C."/>
            <person name="Singh A."/>
            <person name="Wilkins M.J."/>
            <person name="Karaoz U."/>
            <person name="Brodie E.L."/>
            <person name="Williams K.H."/>
            <person name="Hubbard S.S."/>
            <person name="Banfield J.F."/>
        </authorList>
    </citation>
    <scope>NUCLEOTIDE SEQUENCE [LARGE SCALE GENOMIC DNA]</scope>
</reference>
<proteinExistence type="predicted"/>
<organism evidence="1 2">
    <name type="scientific">Candidatus Roizmanbacteria bacterium RIFCSPLOWO2_01_FULL_37_12</name>
    <dbReference type="NCBI Taxonomy" id="1802056"/>
    <lineage>
        <taxon>Bacteria</taxon>
        <taxon>Candidatus Roizmaniibacteriota</taxon>
    </lineage>
</organism>
<dbReference type="Proteomes" id="UP000177698">
    <property type="component" value="Unassembled WGS sequence"/>
</dbReference>